<feature type="transmembrane region" description="Helical" evidence="6">
    <location>
        <begin position="211"/>
        <end position="234"/>
    </location>
</feature>
<feature type="transmembrane region" description="Helical" evidence="6">
    <location>
        <begin position="66"/>
        <end position="87"/>
    </location>
</feature>
<feature type="transmembrane region" description="Helical" evidence="6">
    <location>
        <begin position="99"/>
        <end position="115"/>
    </location>
</feature>
<organism evidence="8 9">
    <name type="scientific">Atlantibacter subterraneus</name>
    <dbReference type="NCBI Taxonomy" id="255519"/>
    <lineage>
        <taxon>Bacteria</taxon>
        <taxon>Pseudomonadati</taxon>
        <taxon>Pseudomonadota</taxon>
        <taxon>Gammaproteobacteria</taxon>
        <taxon>Enterobacterales</taxon>
        <taxon>Enterobacteriaceae</taxon>
        <taxon>Atlantibacter</taxon>
    </lineage>
</organism>
<dbReference type="GO" id="GO:0005886">
    <property type="term" value="C:plasma membrane"/>
    <property type="evidence" value="ECO:0007669"/>
    <property type="project" value="UniProtKB-SubCell"/>
</dbReference>
<evidence type="ECO:0000256" key="6">
    <source>
        <dbReference type="SAM" id="Phobius"/>
    </source>
</evidence>
<evidence type="ECO:0000259" key="7">
    <source>
        <dbReference type="Pfam" id="PF00892"/>
    </source>
</evidence>
<feature type="transmembrane region" description="Helical" evidence="6">
    <location>
        <begin position="187"/>
        <end position="205"/>
    </location>
</feature>
<reference evidence="8 9" key="1">
    <citation type="submission" date="2018-10" db="EMBL/GenBank/DDBJ databases">
        <title>Transmission dynamics of multidrug resistant bacteria on intensive care unit surfaces.</title>
        <authorList>
            <person name="D'Souza A.W."/>
            <person name="Potter R.F."/>
            <person name="Wallace M."/>
            <person name="Shupe A."/>
            <person name="Patel S."/>
            <person name="Sun S."/>
            <person name="Gul D."/>
            <person name="Kwon J.H."/>
            <person name="Andleeb S."/>
            <person name="Burnham C.-A.D."/>
            <person name="Dantas G."/>
        </authorList>
    </citation>
    <scope>NUCLEOTIDE SEQUENCE [LARGE SCALE GENOMIC DNA]</scope>
    <source>
        <strain evidence="8 9">AS_373</strain>
    </source>
</reference>
<dbReference type="EMBL" id="RHXB01000008">
    <property type="protein sequence ID" value="RSE25411.1"/>
    <property type="molecule type" value="Genomic_DNA"/>
</dbReference>
<feature type="transmembrane region" description="Helical" evidence="6">
    <location>
        <begin position="246"/>
        <end position="268"/>
    </location>
</feature>
<keyword evidence="3 6" id="KW-0812">Transmembrane</keyword>
<dbReference type="InterPro" id="IPR037185">
    <property type="entry name" value="EmrE-like"/>
</dbReference>
<dbReference type="Proteomes" id="UP000275331">
    <property type="component" value="Unassembled WGS sequence"/>
</dbReference>
<accession>A0A3R9GQI8</accession>
<dbReference type="InterPro" id="IPR051258">
    <property type="entry name" value="Diverse_Substrate_Transporter"/>
</dbReference>
<dbReference type="PANTHER" id="PTHR42920">
    <property type="entry name" value="OS03G0707200 PROTEIN-RELATED"/>
    <property type="match status" value="1"/>
</dbReference>
<dbReference type="RefSeq" id="WP_125292041.1">
    <property type="nucleotide sequence ID" value="NZ_JAPTZM010000013.1"/>
</dbReference>
<evidence type="ECO:0000256" key="3">
    <source>
        <dbReference type="ARBA" id="ARBA00022692"/>
    </source>
</evidence>
<dbReference type="AlphaFoldDB" id="A0A3R9GQI8"/>
<protein>
    <submittedName>
        <fullName evidence="8">Drug/metabolite DMT transporter permease</fullName>
    </submittedName>
</protein>
<feature type="transmembrane region" description="Helical" evidence="6">
    <location>
        <begin position="274"/>
        <end position="292"/>
    </location>
</feature>
<dbReference type="Pfam" id="PF00892">
    <property type="entry name" value="EamA"/>
    <property type="match status" value="1"/>
</dbReference>
<comment type="caution">
    <text evidence="8">The sequence shown here is derived from an EMBL/GenBank/DDBJ whole genome shotgun (WGS) entry which is preliminary data.</text>
</comment>
<proteinExistence type="predicted"/>
<evidence type="ECO:0000313" key="8">
    <source>
        <dbReference type="EMBL" id="RSE25411.1"/>
    </source>
</evidence>
<evidence type="ECO:0000256" key="5">
    <source>
        <dbReference type="ARBA" id="ARBA00023136"/>
    </source>
</evidence>
<evidence type="ECO:0000256" key="2">
    <source>
        <dbReference type="ARBA" id="ARBA00022475"/>
    </source>
</evidence>
<evidence type="ECO:0000256" key="1">
    <source>
        <dbReference type="ARBA" id="ARBA00004651"/>
    </source>
</evidence>
<name>A0A3R9GQI8_9ENTR</name>
<keyword evidence="5 6" id="KW-0472">Membrane</keyword>
<keyword evidence="2" id="KW-1003">Cell membrane</keyword>
<feature type="transmembrane region" description="Helical" evidence="6">
    <location>
        <begin position="159"/>
        <end position="175"/>
    </location>
</feature>
<gene>
    <name evidence="8" type="ORF">EGT71_13750</name>
</gene>
<feature type="transmembrane region" description="Helical" evidence="6">
    <location>
        <begin position="36"/>
        <end position="54"/>
    </location>
</feature>
<keyword evidence="4 6" id="KW-1133">Transmembrane helix</keyword>
<dbReference type="NCBIfam" id="NF008676">
    <property type="entry name" value="PRK11689.1"/>
    <property type="match status" value="1"/>
</dbReference>
<dbReference type="InterPro" id="IPR000620">
    <property type="entry name" value="EamA_dom"/>
</dbReference>
<evidence type="ECO:0000313" key="9">
    <source>
        <dbReference type="Proteomes" id="UP000275331"/>
    </source>
</evidence>
<sequence>MQTPVARATLIGLIAILLWSTSVGLFRSIAEHFGPVGGPALIYTLSACCLWLAQGRPRLEGLPLRYLLVGGGLFVAYEMCLALSIGFAHNRSQSLELGMINYLWPSLTVLFALWMNNQRSTWLIWPGLLLAIAGVAQVMKGNGDWSPVMMWRNILDNPLAYGLAFAAAITWALYCNLTRRWSNGKSGVTLFFCATALALWIHYALSSEGPITFTLPGTLQLCFMGVSTAVAYSAWNHGISHGNMTLLATASYFTPVSSALLASLWLGLTPGISFWQGVAMVVAGSLLCWLATRR</sequence>
<evidence type="ECO:0000256" key="4">
    <source>
        <dbReference type="ARBA" id="ARBA00022989"/>
    </source>
</evidence>
<feature type="transmembrane region" description="Helical" evidence="6">
    <location>
        <begin position="122"/>
        <end position="139"/>
    </location>
</feature>
<comment type="subcellular location">
    <subcellularLocation>
        <location evidence="1">Cell membrane</location>
        <topology evidence="1">Multi-pass membrane protein</topology>
    </subcellularLocation>
</comment>
<dbReference type="SUPFAM" id="SSF103481">
    <property type="entry name" value="Multidrug resistance efflux transporter EmrE"/>
    <property type="match status" value="2"/>
</dbReference>
<feature type="domain" description="EamA" evidence="7">
    <location>
        <begin position="160"/>
        <end position="287"/>
    </location>
</feature>
<dbReference type="OrthoDB" id="7065924at2"/>
<dbReference type="PANTHER" id="PTHR42920:SF24">
    <property type="entry name" value="AROMATIC AMINO ACID EXPORTER YDDG"/>
    <property type="match status" value="1"/>
</dbReference>